<reference evidence="1 2" key="1">
    <citation type="journal article" date="2012" name="Nucleic Acids Res.">
        <title>Sequencing of the smallest Apicomplexan genome from the human pathogen Babesia microti.</title>
        <authorList>
            <person name="Cornillot E."/>
            <person name="Hadj-Kaddour K."/>
            <person name="Dassouli A."/>
            <person name="Noel B."/>
            <person name="Ranwez V."/>
            <person name="Vacherie B."/>
            <person name="Augagneur Y."/>
            <person name="Bres V."/>
            <person name="Duclos A."/>
            <person name="Randazzo S."/>
            <person name="Carcy B."/>
            <person name="Debierre-Grockiego F."/>
            <person name="Delbecq S."/>
            <person name="Moubri-Menage K."/>
            <person name="Shams-Eldin H."/>
            <person name="Usmani-Brown S."/>
            <person name="Bringaud F."/>
            <person name="Wincker P."/>
            <person name="Vivares C.P."/>
            <person name="Schwarz R.T."/>
            <person name="Schetters T.P."/>
            <person name="Krause P.J."/>
            <person name="Gorenflot A."/>
            <person name="Berry V."/>
            <person name="Barbe V."/>
            <person name="Ben Mamoun C."/>
        </authorList>
    </citation>
    <scope>NUCLEOTIDE SEQUENCE [LARGE SCALE GENOMIC DNA]</scope>
    <source>
        <strain evidence="1 2">RI</strain>
    </source>
</reference>
<dbReference type="OMA" id="FYSDAVC"/>
<accession>I7J692</accession>
<dbReference type="OrthoDB" id="10258445at2759"/>
<dbReference type="Pfam" id="PF04628">
    <property type="entry name" value="Sedlin_N"/>
    <property type="match status" value="1"/>
</dbReference>
<dbReference type="EMBL" id="FO082872">
    <property type="protein sequence ID" value="CCF73592.1"/>
    <property type="molecule type" value="Genomic_DNA"/>
</dbReference>
<dbReference type="Proteomes" id="UP000002899">
    <property type="component" value="Chromosome II"/>
</dbReference>
<keyword evidence="2" id="KW-1185">Reference proteome</keyword>
<proteinExistence type="predicted"/>
<reference evidence="1 2" key="3">
    <citation type="journal article" date="2016" name="Sci. Rep.">
        <title>Genome-wide diversity and gene expression profiling of Babesia microti isolates identify polymorphic genes that mediate host-pathogen interactions.</title>
        <authorList>
            <person name="Silva J.C."/>
            <person name="Cornillot E."/>
            <person name="McCracken C."/>
            <person name="Usmani-Brown S."/>
            <person name="Dwivedi A."/>
            <person name="Ifeonu O.O."/>
            <person name="Crabtree J."/>
            <person name="Gotia H.T."/>
            <person name="Virji A.Z."/>
            <person name="Reynes C."/>
            <person name="Colinge J."/>
            <person name="Kumar V."/>
            <person name="Lawres L."/>
            <person name="Pazzi J.E."/>
            <person name="Pablo J.V."/>
            <person name="Hung C."/>
            <person name="Brancato J."/>
            <person name="Kumari P."/>
            <person name="Orvis J."/>
            <person name="Tretina K."/>
            <person name="Chibucos M."/>
            <person name="Ott S."/>
            <person name="Sadzewicz L."/>
            <person name="Sengamalay N."/>
            <person name="Shetty A.C."/>
            <person name="Su Q."/>
            <person name="Tallon L."/>
            <person name="Fraser C.M."/>
            <person name="Frutos R."/>
            <person name="Molina D.M."/>
            <person name="Krause P.J."/>
            <person name="Ben Mamoun C."/>
        </authorList>
    </citation>
    <scope>NUCLEOTIDE SEQUENCE [LARGE SCALE GENOMIC DNA]</scope>
    <source>
        <strain evidence="1 2">RI</strain>
    </source>
</reference>
<dbReference type="GeneID" id="24424220"/>
<dbReference type="AlphaFoldDB" id="I7J692"/>
<protein>
    <submittedName>
        <fullName evidence="1">Trafficking protein particle complex subunit 2-like protein, putative (TRAPPC2L)</fullName>
    </submittedName>
</protein>
<dbReference type="GO" id="GO:0005737">
    <property type="term" value="C:cytoplasm"/>
    <property type="evidence" value="ECO:0007669"/>
    <property type="project" value="GOC"/>
</dbReference>
<organism evidence="1 2">
    <name type="scientific">Babesia microti (strain RI)</name>
    <dbReference type="NCBI Taxonomy" id="1133968"/>
    <lineage>
        <taxon>Eukaryota</taxon>
        <taxon>Sar</taxon>
        <taxon>Alveolata</taxon>
        <taxon>Apicomplexa</taxon>
        <taxon>Aconoidasida</taxon>
        <taxon>Piroplasmida</taxon>
        <taxon>Babesiidae</taxon>
        <taxon>Babesia</taxon>
    </lineage>
</organism>
<evidence type="ECO:0000313" key="1">
    <source>
        <dbReference type="EMBL" id="CCF73592.1"/>
    </source>
</evidence>
<gene>
    <name evidence="1" type="ORF">BMR1_02g02170</name>
</gene>
<dbReference type="PANTHER" id="PTHR12403">
    <property type="entry name" value="TRAFFICKING PROTEIN PARTICLE COMPLEX SUBUNIT 2"/>
    <property type="match status" value="1"/>
</dbReference>
<dbReference type="Gene3D" id="3.30.450.70">
    <property type="match status" value="1"/>
</dbReference>
<dbReference type="InterPro" id="IPR006722">
    <property type="entry name" value="Sedlin"/>
</dbReference>
<dbReference type="KEGG" id="bmic:BMR1_02g02170"/>
<dbReference type="SUPFAM" id="SSF64356">
    <property type="entry name" value="SNARE-like"/>
    <property type="match status" value="1"/>
</dbReference>
<reference evidence="1 2" key="2">
    <citation type="journal article" date="2013" name="PLoS ONE">
        <title>Whole genome mapping and re-organization of the nuclear and mitochondrial genomes of Babesia microti isolates.</title>
        <authorList>
            <person name="Cornillot E."/>
            <person name="Dassouli A."/>
            <person name="Garg A."/>
            <person name="Pachikara N."/>
            <person name="Randazzo S."/>
            <person name="Depoix D."/>
            <person name="Carcy B."/>
            <person name="Delbecq S."/>
            <person name="Frutos R."/>
            <person name="Silva J.C."/>
            <person name="Sutton R."/>
            <person name="Krause P.J."/>
            <person name="Mamoun C.B."/>
        </authorList>
    </citation>
    <scope>NUCLEOTIDE SEQUENCE [LARGE SCALE GENOMIC DNA]</scope>
    <source>
        <strain evidence="1 2">RI</strain>
    </source>
</reference>
<dbReference type="VEuPathDB" id="PiroplasmaDB:BMR1_02g02170"/>
<dbReference type="InterPro" id="IPR011012">
    <property type="entry name" value="Longin-like_dom_sf"/>
</dbReference>
<name>I7J692_BABMR</name>
<evidence type="ECO:0000313" key="2">
    <source>
        <dbReference type="Proteomes" id="UP000002899"/>
    </source>
</evidence>
<dbReference type="RefSeq" id="XP_012648201.1">
    <property type="nucleotide sequence ID" value="XM_012792747.1"/>
</dbReference>
<dbReference type="GO" id="GO:0006888">
    <property type="term" value="P:endoplasmic reticulum to Golgi vesicle-mediated transport"/>
    <property type="evidence" value="ECO:0007669"/>
    <property type="project" value="InterPro"/>
</dbReference>
<sequence>MDYGGLAYICILNNKNQPIFLKGFGEANALDLQISAMASIDIIEEMLLSRAALNEQNDNSNMDSVDFDPYLGLICPALSNLVTHEVYAYVGATGFKIIAIIQDTPNTRKENIRELCDSICKLYCKAICNPLKDSNIDTPKFINKIEEIAKNF</sequence>